<feature type="domain" description="Armadillo-like helical" evidence="5">
    <location>
        <begin position="402"/>
        <end position="626"/>
    </location>
</feature>
<dbReference type="EMBL" id="CP119917">
    <property type="protein sequence ID" value="WFD15072.1"/>
    <property type="molecule type" value="Genomic_DNA"/>
</dbReference>
<evidence type="ECO:0000259" key="5">
    <source>
        <dbReference type="SMART" id="SM01158"/>
    </source>
</evidence>
<gene>
    <name evidence="6" type="ORF">MARU1_001085</name>
</gene>
<protein>
    <recommendedName>
        <fullName evidence="5">Armadillo-like helical domain-containing protein</fullName>
    </recommendedName>
</protein>
<organism evidence="6 7">
    <name type="scientific">Malassezia arunalokei</name>
    <dbReference type="NCBI Taxonomy" id="1514897"/>
    <lineage>
        <taxon>Eukaryota</taxon>
        <taxon>Fungi</taxon>
        <taxon>Dikarya</taxon>
        <taxon>Basidiomycota</taxon>
        <taxon>Ustilaginomycotina</taxon>
        <taxon>Malasseziomycetes</taxon>
        <taxon>Malasseziales</taxon>
        <taxon>Malasseziaceae</taxon>
        <taxon>Malassezia</taxon>
    </lineage>
</organism>
<dbReference type="GO" id="GO:0005829">
    <property type="term" value="C:cytosol"/>
    <property type="evidence" value="ECO:0007669"/>
    <property type="project" value="TreeGrafter"/>
</dbReference>
<dbReference type="AlphaFoldDB" id="A0AAJ5YY27"/>
<keyword evidence="4" id="KW-0472">Membrane</keyword>
<dbReference type="InterPro" id="IPR039868">
    <property type="entry name" value="ARMD3-like"/>
</dbReference>
<evidence type="ECO:0000313" key="7">
    <source>
        <dbReference type="Proteomes" id="UP001217582"/>
    </source>
</evidence>
<dbReference type="PANTHER" id="PTHR13608:SF3">
    <property type="entry name" value="ARMADILLO-LIKE HELICAL DOMAIN-CONTAINING PROTEIN 3"/>
    <property type="match status" value="1"/>
</dbReference>
<evidence type="ECO:0000256" key="3">
    <source>
        <dbReference type="ARBA" id="ARBA00022989"/>
    </source>
</evidence>
<dbReference type="SMART" id="SM01158">
    <property type="entry name" value="DUF1741"/>
    <property type="match status" value="1"/>
</dbReference>
<evidence type="ECO:0000256" key="1">
    <source>
        <dbReference type="ARBA" id="ARBA00004370"/>
    </source>
</evidence>
<evidence type="ECO:0000256" key="4">
    <source>
        <dbReference type="ARBA" id="ARBA00023136"/>
    </source>
</evidence>
<name>A0AAJ5YY27_9BASI</name>
<sequence length="649" mass="71568">MPPTAFRAAYEALLAGEHPWDAGDGVRSQRVSEKANAAPRAQYLSDILSMPVERATILDLLAGVSPTELLDDRYARRRDNITALWKEALRVWVEGDETLIPHAIETLEALACALLPKAYTNFTLDVITLLAGRMDEADDVFYALMSAIDHTLRTAPVPQQHCALRLAVVVAAYTSSSSLSTYLLHRDLFTAAMQAVRAAPSTMRCKATLLTALLATAGHVHGAARSLDVDVPTAVLSSAIMQPYQRRMRDTQDPTLLAQACSEGLTRMLEAYAPPDHSLWHDWMGHAPSQATLPPPCAWLLLAVWVWLLSNDAFGHAVFETDTPLVVPLLSVASFVLTHAASHARATAYAHTTLQILLGLLGPTDTSTPAHRLLVDEDTLPTPLVERIVQCRDKPGALPLAPHTGTKRPRRLVVPILHNVTLFLTYNRSKRLDVPSFRTALIIVQRVALLCAKHRIQLEYDWLEVWRAILATADFVVARQAQLGRECIQALAPCLLETLAIVLVLSDRCLQTPAEIHWLVYELARSRHTLEKLVPMAGSARHTHWTLLAETLQCIDTELAQRDATRSSPSVMSLIPFFRRDQTEEPVSMRSILQIIQRLDLEALLAADKPVCAAIIRAAYASSASKRSSGVPSPSATLLRIVQHDWLQS</sequence>
<dbReference type="GO" id="GO:0016020">
    <property type="term" value="C:membrane"/>
    <property type="evidence" value="ECO:0007669"/>
    <property type="project" value="UniProtKB-SubCell"/>
</dbReference>
<dbReference type="Proteomes" id="UP001217582">
    <property type="component" value="Chromosome 2"/>
</dbReference>
<keyword evidence="7" id="KW-1185">Reference proteome</keyword>
<evidence type="ECO:0000313" key="6">
    <source>
        <dbReference type="EMBL" id="WFD15072.1"/>
    </source>
</evidence>
<comment type="subcellular location">
    <subcellularLocation>
        <location evidence="1">Membrane</location>
    </subcellularLocation>
</comment>
<accession>A0AAJ5YY27</accession>
<evidence type="ECO:0000256" key="2">
    <source>
        <dbReference type="ARBA" id="ARBA00022692"/>
    </source>
</evidence>
<reference evidence="6 7" key="1">
    <citation type="submission" date="2023-03" db="EMBL/GenBank/DDBJ databases">
        <title>Mating type loci evolution in Malassezia.</title>
        <authorList>
            <person name="Coelho M.A."/>
        </authorList>
    </citation>
    <scope>NUCLEOTIDE SEQUENCE [LARGE SCALE GENOMIC DNA]</scope>
    <source>
        <strain evidence="6 7">CBS 13387</strain>
    </source>
</reference>
<keyword evidence="2" id="KW-0812">Transmembrane</keyword>
<dbReference type="InterPro" id="IPR013636">
    <property type="entry name" value="ARMH3_C"/>
</dbReference>
<dbReference type="Pfam" id="PF08427">
    <property type="entry name" value="ARMH3_C"/>
    <property type="match status" value="1"/>
</dbReference>
<keyword evidence="3" id="KW-1133">Transmembrane helix</keyword>
<proteinExistence type="predicted"/>
<dbReference type="PANTHER" id="PTHR13608">
    <property type="entry name" value="ARMADILLO-LIKE HELICAL DOMAIN-CONTAINING PROTEIN 3"/>
    <property type="match status" value="1"/>
</dbReference>